<evidence type="ECO:0000259" key="2">
    <source>
        <dbReference type="Pfam" id="PF04480"/>
    </source>
</evidence>
<keyword evidence="3" id="KW-0255">Endonuclease</keyword>
<accession>A0AA37CG38</accession>
<proteinExistence type="predicted"/>
<comment type="caution">
    <text evidence="3">The sequence shown here is derived from an EMBL/GenBank/DDBJ whole genome shotgun (WGS) entry which is preliminary data.</text>
</comment>
<evidence type="ECO:0000313" key="3">
    <source>
        <dbReference type="EMBL" id="GIZ88059.1"/>
    </source>
</evidence>
<evidence type="ECO:0000313" key="5">
    <source>
        <dbReference type="Proteomes" id="UP000887212"/>
    </source>
</evidence>
<dbReference type="InterPro" id="IPR007569">
    <property type="entry name" value="DUF559"/>
</dbReference>
<dbReference type="PANTHER" id="PTHR38590:SF1">
    <property type="entry name" value="BLL0828 PROTEIN"/>
    <property type="match status" value="1"/>
</dbReference>
<organism evidence="3 5">
    <name type="scientific">Aquipseudomonas alcaligenes</name>
    <name type="common">Pseudomonas alcaligenes</name>
    <dbReference type="NCBI Taxonomy" id="43263"/>
    <lineage>
        <taxon>Bacteria</taxon>
        <taxon>Pseudomonadati</taxon>
        <taxon>Pseudomonadota</taxon>
        <taxon>Gammaproteobacteria</taxon>
        <taxon>Pseudomonadales</taxon>
        <taxon>Pseudomonadaceae</taxon>
        <taxon>Aquipseudomonas</taxon>
    </lineage>
</organism>
<dbReference type="Pfam" id="PF04480">
    <property type="entry name" value="DUF559"/>
    <property type="match status" value="1"/>
</dbReference>
<evidence type="ECO:0000313" key="6">
    <source>
        <dbReference type="Proteomes" id="UP000887228"/>
    </source>
</evidence>
<dbReference type="AlphaFoldDB" id="A0AA37CG38"/>
<dbReference type="PANTHER" id="PTHR38590">
    <property type="entry name" value="BLL0828 PROTEIN"/>
    <property type="match status" value="1"/>
</dbReference>
<evidence type="ECO:0000313" key="4">
    <source>
        <dbReference type="EMBL" id="GIZ92400.1"/>
    </source>
</evidence>
<dbReference type="SUPFAM" id="SSF52980">
    <property type="entry name" value="Restriction endonuclease-like"/>
    <property type="match status" value="1"/>
</dbReference>
<dbReference type="Proteomes" id="UP000887212">
    <property type="component" value="Unassembled WGS sequence"/>
</dbReference>
<sequence>MGLRENAKTLRIQMTDAETRLWYHLRAHRFMGLKFKRQKPIGPYIVDFVCLEQFLVIELDGGQHMEQADQDRERDEYLRERGYRVLRFWNHQVLGEMEAVLERIRLEVAPSPYAGRPGPSPPGESPQVGEE</sequence>
<reference evidence="3 6" key="1">
    <citation type="submission" date="2021-07" db="EMBL/GenBank/DDBJ databases">
        <title>Whole genome sequencing of carbapenem-resistant Pseudomonas spp. isolated in Japan.</title>
        <authorList>
            <person name="Suzuki M."/>
            <person name="Maehana S."/>
            <person name="Kitasato H."/>
        </authorList>
    </citation>
    <scope>NUCLEOTIDE SEQUENCE</scope>
    <source>
        <strain evidence="3">KAM435</strain>
        <strain evidence="4 6">KAM436</strain>
    </source>
</reference>
<dbReference type="Proteomes" id="UP000887228">
    <property type="component" value="Unassembled WGS sequence"/>
</dbReference>
<dbReference type="InterPro" id="IPR047216">
    <property type="entry name" value="Endonuclease_DUF559_bact"/>
</dbReference>
<keyword evidence="3" id="KW-0378">Hydrolase</keyword>
<dbReference type="RefSeq" id="WP_203788256.1">
    <property type="nucleotide sequence ID" value="NZ_AP024354.1"/>
</dbReference>
<name>A0AA37CG38_AQUAC</name>
<dbReference type="EMBL" id="BPMS01000004">
    <property type="protein sequence ID" value="GIZ88059.1"/>
    <property type="molecule type" value="Genomic_DNA"/>
</dbReference>
<gene>
    <name evidence="3" type="ORF">KAM435_13860</name>
    <name evidence="4" type="ORF">KAM436_13680</name>
</gene>
<dbReference type="EMBL" id="BPMT01000004">
    <property type="protein sequence ID" value="GIZ92400.1"/>
    <property type="molecule type" value="Genomic_DNA"/>
</dbReference>
<dbReference type="CDD" id="cd01038">
    <property type="entry name" value="Endonuclease_DUF559"/>
    <property type="match status" value="1"/>
</dbReference>
<evidence type="ECO:0000256" key="1">
    <source>
        <dbReference type="SAM" id="MobiDB-lite"/>
    </source>
</evidence>
<dbReference type="Gene3D" id="3.40.960.10">
    <property type="entry name" value="VSR Endonuclease"/>
    <property type="match status" value="1"/>
</dbReference>
<protein>
    <submittedName>
        <fullName evidence="3">Endonuclease</fullName>
    </submittedName>
</protein>
<feature type="domain" description="DUF559" evidence="2">
    <location>
        <begin position="3"/>
        <end position="107"/>
    </location>
</feature>
<feature type="region of interest" description="Disordered" evidence="1">
    <location>
        <begin position="110"/>
        <end position="131"/>
    </location>
</feature>
<keyword evidence="3" id="KW-0540">Nuclease</keyword>
<dbReference type="InterPro" id="IPR011335">
    <property type="entry name" value="Restrct_endonuc-II-like"/>
</dbReference>
<dbReference type="GO" id="GO:0004519">
    <property type="term" value="F:endonuclease activity"/>
    <property type="evidence" value="ECO:0007669"/>
    <property type="project" value="UniProtKB-KW"/>
</dbReference>